<feature type="region of interest" description="Disordered" evidence="1">
    <location>
        <begin position="1"/>
        <end position="23"/>
    </location>
</feature>
<protein>
    <recommendedName>
        <fullName evidence="4">ABM domain-containing protein</fullName>
    </recommendedName>
</protein>
<dbReference type="EMBL" id="BMFW01000019">
    <property type="protein sequence ID" value="GGH98935.1"/>
    <property type="molecule type" value="Genomic_DNA"/>
</dbReference>
<evidence type="ECO:0000256" key="1">
    <source>
        <dbReference type="SAM" id="MobiDB-lite"/>
    </source>
</evidence>
<keyword evidence="3" id="KW-1185">Reference proteome</keyword>
<gene>
    <name evidence="2" type="ORF">GCM10007170_32620</name>
</gene>
<feature type="compositionally biased region" description="Polar residues" evidence="1">
    <location>
        <begin position="1"/>
        <end position="12"/>
    </location>
</feature>
<dbReference type="RefSeq" id="WP_188572612.1">
    <property type="nucleotide sequence ID" value="NZ_BMFW01000019.1"/>
</dbReference>
<sequence length="96" mass="10618">MFARISTYQTGPETRRDNPTDDVVNSVLQLPGCKGVYYLNGKGTDNALSITLWDTEEAMVASRQAASRIREESSQADRTQIVSVEEFEVTASSLKD</sequence>
<dbReference type="Proteomes" id="UP000643279">
    <property type="component" value="Unassembled WGS sequence"/>
</dbReference>
<reference evidence="3" key="1">
    <citation type="journal article" date="2019" name="Int. J. Syst. Evol. Microbiol.">
        <title>The Global Catalogue of Microorganisms (GCM) 10K type strain sequencing project: providing services to taxonomists for standard genome sequencing and annotation.</title>
        <authorList>
            <consortium name="The Broad Institute Genomics Platform"/>
            <consortium name="The Broad Institute Genome Sequencing Center for Infectious Disease"/>
            <person name="Wu L."/>
            <person name="Ma J."/>
        </authorList>
    </citation>
    <scope>NUCLEOTIDE SEQUENCE [LARGE SCALE GENOMIC DNA]</scope>
    <source>
        <strain evidence="3">CGMCC 1.12778</strain>
    </source>
</reference>
<organism evidence="2 3">
    <name type="scientific">Arthrobacter liuii</name>
    <dbReference type="NCBI Taxonomy" id="1476996"/>
    <lineage>
        <taxon>Bacteria</taxon>
        <taxon>Bacillati</taxon>
        <taxon>Actinomycetota</taxon>
        <taxon>Actinomycetes</taxon>
        <taxon>Micrococcales</taxon>
        <taxon>Micrococcaceae</taxon>
        <taxon>Arthrobacter</taxon>
    </lineage>
</organism>
<evidence type="ECO:0000313" key="2">
    <source>
        <dbReference type="EMBL" id="GGH98935.1"/>
    </source>
</evidence>
<accession>A0ABQ2AZC4</accession>
<evidence type="ECO:0008006" key="4">
    <source>
        <dbReference type="Google" id="ProtNLM"/>
    </source>
</evidence>
<evidence type="ECO:0000313" key="3">
    <source>
        <dbReference type="Proteomes" id="UP000643279"/>
    </source>
</evidence>
<name>A0ABQ2AZC4_9MICC</name>
<proteinExistence type="predicted"/>
<comment type="caution">
    <text evidence="2">The sequence shown here is derived from an EMBL/GenBank/DDBJ whole genome shotgun (WGS) entry which is preliminary data.</text>
</comment>